<dbReference type="RefSeq" id="WP_092541153.1">
    <property type="nucleotide sequence ID" value="NZ_FOKV01000002.1"/>
</dbReference>
<feature type="compositionally biased region" description="Basic and acidic residues" evidence="1">
    <location>
        <begin position="83"/>
        <end position="102"/>
    </location>
</feature>
<keyword evidence="3" id="KW-1185">Reference proteome</keyword>
<sequence length="102" mass="11594">MSTTERNKNQDLPYNPEITKEDEQALNDKGKSMNKGQDAELDNKETPTDFTAENLDIPGRNEADVSTDGADIPDEENYQFNERGTKPEHQKESEHPKSDEKI</sequence>
<dbReference type="AlphaFoldDB" id="A0A1I1GGA2"/>
<feature type="compositionally biased region" description="Basic and acidic residues" evidence="1">
    <location>
        <begin position="18"/>
        <end position="47"/>
    </location>
</feature>
<evidence type="ECO:0000313" key="2">
    <source>
        <dbReference type="EMBL" id="SFC10262.1"/>
    </source>
</evidence>
<feature type="region of interest" description="Disordered" evidence="1">
    <location>
        <begin position="1"/>
        <end position="102"/>
    </location>
</feature>
<reference evidence="3" key="1">
    <citation type="submission" date="2016-10" db="EMBL/GenBank/DDBJ databases">
        <authorList>
            <person name="Varghese N."/>
            <person name="Submissions S."/>
        </authorList>
    </citation>
    <scope>NUCLEOTIDE SEQUENCE [LARGE SCALE GENOMIC DNA]</scope>
    <source>
        <strain evidence="3">DSM 24499</strain>
    </source>
</reference>
<protein>
    <submittedName>
        <fullName evidence="2">Uncharacterized protein</fullName>
    </submittedName>
</protein>
<accession>A0A1I1GGA2</accession>
<dbReference type="OrthoDB" id="1452967at2"/>
<evidence type="ECO:0000313" key="3">
    <source>
        <dbReference type="Proteomes" id="UP000199438"/>
    </source>
</evidence>
<gene>
    <name evidence="2" type="ORF">SAMN04487907_102249</name>
</gene>
<evidence type="ECO:0000256" key="1">
    <source>
        <dbReference type="SAM" id="MobiDB-lite"/>
    </source>
</evidence>
<dbReference type="EMBL" id="FOKV01000002">
    <property type="protein sequence ID" value="SFC10262.1"/>
    <property type="molecule type" value="Genomic_DNA"/>
</dbReference>
<dbReference type="Proteomes" id="UP000199438">
    <property type="component" value="Unassembled WGS sequence"/>
</dbReference>
<proteinExistence type="predicted"/>
<name>A0A1I1GGA2_9FLAO</name>
<organism evidence="2 3">
    <name type="scientific">Zunongwangia mangrovi</name>
    <dbReference type="NCBI Taxonomy" id="1334022"/>
    <lineage>
        <taxon>Bacteria</taxon>
        <taxon>Pseudomonadati</taxon>
        <taxon>Bacteroidota</taxon>
        <taxon>Flavobacteriia</taxon>
        <taxon>Flavobacteriales</taxon>
        <taxon>Flavobacteriaceae</taxon>
        <taxon>Zunongwangia</taxon>
    </lineage>
</organism>